<reference evidence="4" key="1">
    <citation type="submission" date="2012-06" db="EMBL/GenBank/DDBJ databases">
        <title>Complete sequence of chromosome of Desulfomonile tiedjei DSM 6799.</title>
        <authorList>
            <person name="Lucas S."/>
            <person name="Copeland A."/>
            <person name="Lapidus A."/>
            <person name="Glavina del Rio T."/>
            <person name="Dalin E."/>
            <person name="Tice H."/>
            <person name="Bruce D."/>
            <person name="Goodwin L."/>
            <person name="Pitluck S."/>
            <person name="Peters L."/>
            <person name="Ovchinnikova G."/>
            <person name="Zeytun A."/>
            <person name="Lu M."/>
            <person name="Kyrpides N."/>
            <person name="Mavromatis K."/>
            <person name="Ivanova N."/>
            <person name="Brettin T."/>
            <person name="Detter J.C."/>
            <person name="Han C."/>
            <person name="Larimer F."/>
            <person name="Land M."/>
            <person name="Hauser L."/>
            <person name="Markowitz V."/>
            <person name="Cheng J.-F."/>
            <person name="Hugenholtz P."/>
            <person name="Woyke T."/>
            <person name="Wu D."/>
            <person name="Spring S."/>
            <person name="Schroeder M."/>
            <person name="Brambilla E."/>
            <person name="Klenk H.-P."/>
            <person name="Eisen J.A."/>
        </authorList>
    </citation>
    <scope>NUCLEOTIDE SEQUENCE [LARGE SCALE GENOMIC DNA]</scope>
    <source>
        <strain evidence="4">ATCC 49306 / DSM 6799 / DCB-1</strain>
    </source>
</reference>
<evidence type="ECO:0000256" key="2">
    <source>
        <dbReference type="SAM" id="Phobius"/>
    </source>
</evidence>
<feature type="transmembrane region" description="Helical" evidence="2">
    <location>
        <begin position="7"/>
        <end position="28"/>
    </location>
</feature>
<proteinExistence type="predicted"/>
<dbReference type="PATRIC" id="fig|706587.4.peg.1950"/>
<dbReference type="KEGG" id="dti:Desti_1706"/>
<feature type="region of interest" description="Disordered" evidence="1">
    <location>
        <begin position="63"/>
        <end position="103"/>
    </location>
</feature>
<evidence type="ECO:0000313" key="4">
    <source>
        <dbReference type="Proteomes" id="UP000006055"/>
    </source>
</evidence>
<sequence length="103" mass="11755">MKVRRAPIMFFVFALCAVAALAILFSIFPDHAASVGWLIYGMGSMLIFLVLLRRYRAEGTKTPNAKIHSSEPVGANRKELDGIGSRIRNLKREKREKREHERQ</sequence>
<name>I4C4C5_DESTA</name>
<evidence type="ECO:0000256" key="1">
    <source>
        <dbReference type="SAM" id="MobiDB-lite"/>
    </source>
</evidence>
<organism evidence="3 4">
    <name type="scientific">Desulfomonile tiedjei (strain ATCC 49306 / DSM 6799 / DCB-1)</name>
    <dbReference type="NCBI Taxonomy" id="706587"/>
    <lineage>
        <taxon>Bacteria</taxon>
        <taxon>Pseudomonadati</taxon>
        <taxon>Thermodesulfobacteriota</taxon>
        <taxon>Desulfomonilia</taxon>
        <taxon>Desulfomonilales</taxon>
        <taxon>Desulfomonilaceae</taxon>
        <taxon>Desulfomonile</taxon>
    </lineage>
</organism>
<dbReference type="RefSeq" id="WP_014809563.1">
    <property type="nucleotide sequence ID" value="NC_018025.1"/>
</dbReference>
<gene>
    <name evidence="3" type="ordered locus">Desti_1706</name>
</gene>
<keyword evidence="2" id="KW-0472">Membrane</keyword>
<dbReference type="HOGENOM" id="CLU_2259264_0_0_7"/>
<dbReference type="EMBL" id="CP003360">
    <property type="protein sequence ID" value="AFM24416.1"/>
    <property type="molecule type" value="Genomic_DNA"/>
</dbReference>
<accession>I4C4C5</accession>
<keyword evidence="2" id="KW-1133">Transmembrane helix</keyword>
<evidence type="ECO:0000313" key="3">
    <source>
        <dbReference type="EMBL" id="AFM24416.1"/>
    </source>
</evidence>
<feature type="transmembrane region" description="Helical" evidence="2">
    <location>
        <begin position="34"/>
        <end position="52"/>
    </location>
</feature>
<keyword evidence="4" id="KW-1185">Reference proteome</keyword>
<dbReference type="Proteomes" id="UP000006055">
    <property type="component" value="Chromosome"/>
</dbReference>
<protein>
    <submittedName>
        <fullName evidence="3">Uncharacterized protein</fullName>
    </submittedName>
</protein>
<dbReference type="AlphaFoldDB" id="I4C4C5"/>
<keyword evidence="2" id="KW-0812">Transmembrane</keyword>